<evidence type="ECO:0000256" key="1">
    <source>
        <dbReference type="ARBA" id="ARBA00022448"/>
    </source>
</evidence>
<dbReference type="Pfam" id="PF00005">
    <property type="entry name" value="ABC_tran"/>
    <property type="match status" value="1"/>
</dbReference>
<dbReference type="AlphaFoldDB" id="A0A451AFB1"/>
<evidence type="ECO:0000313" key="3">
    <source>
        <dbReference type="EMBL" id="VFK64701.1"/>
    </source>
</evidence>
<dbReference type="SUPFAM" id="SSF52540">
    <property type="entry name" value="P-loop containing nucleoside triphosphate hydrolases"/>
    <property type="match status" value="1"/>
</dbReference>
<dbReference type="GO" id="GO:0016887">
    <property type="term" value="F:ATP hydrolysis activity"/>
    <property type="evidence" value="ECO:0007669"/>
    <property type="project" value="InterPro"/>
</dbReference>
<dbReference type="EMBL" id="CAADFW010000140">
    <property type="protein sequence ID" value="VFK64701.1"/>
    <property type="molecule type" value="Genomic_DNA"/>
</dbReference>
<keyword evidence="1" id="KW-0813">Transport</keyword>
<dbReference type="PANTHER" id="PTHR42781">
    <property type="entry name" value="SPERMIDINE/PUTRESCINE IMPORT ATP-BINDING PROTEIN POTA"/>
    <property type="match status" value="1"/>
</dbReference>
<organism evidence="3">
    <name type="scientific">Candidatus Kentrum sp. TC</name>
    <dbReference type="NCBI Taxonomy" id="2126339"/>
    <lineage>
        <taxon>Bacteria</taxon>
        <taxon>Pseudomonadati</taxon>
        <taxon>Pseudomonadota</taxon>
        <taxon>Gammaproteobacteria</taxon>
        <taxon>Candidatus Kentrum</taxon>
    </lineage>
</organism>
<evidence type="ECO:0000259" key="2">
    <source>
        <dbReference type="Pfam" id="PF00005"/>
    </source>
</evidence>
<dbReference type="GO" id="GO:0005524">
    <property type="term" value="F:ATP binding"/>
    <property type="evidence" value="ECO:0007669"/>
    <property type="project" value="InterPro"/>
</dbReference>
<proteinExistence type="predicted"/>
<dbReference type="InterPro" id="IPR027417">
    <property type="entry name" value="P-loop_NTPase"/>
</dbReference>
<sequence>MIQTSTYSDKEVFAIIAPSGRGKTTTLKLISGLERPSGGDVFVFGRSAHAYKPWERCVATVFQSRALFPGMSVWANIEFGLKVKISQGRANRENPGDIGKISSHRDRNVFYIIHPQNILLDGSGDCCVDAAFRVIETGQFYDMALLGMAGKNTLRVLIPHNLEFQFPSRGKAIPLSWNSHSTLVLED</sequence>
<dbReference type="Gene3D" id="3.40.50.300">
    <property type="entry name" value="P-loop containing nucleotide triphosphate hydrolases"/>
    <property type="match status" value="1"/>
</dbReference>
<name>A0A451AFB1_9GAMM</name>
<gene>
    <name evidence="3" type="ORF">BECKTC1821F_GA0114240_11402</name>
</gene>
<dbReference type="InterPro" id="IPR003439">
    <property type="entry name" value="ABC_transporter-like_ATP-bd"/>
</dbReference>
<feature type="domain" description="ABC transporter" evidence="2">
    <location>
        <begin position="8"/>
        <end position="89"/>
    </location>
</feature>
<dbReference type="InterPro" id="IPR050093">
    <property type="entry name" value="ABC_SmlMolc_Importer"/>
</dbReference>
<dbReference type="PANTHER" id="PTHR42781:SF4">
    <property type="entry name" value="SPERMIDINE_PUTRESCINE IMPORT ATP-BINDING PROTEIN POTA"/>
    <property type="match status" value="1"/>
</dbReference>
<reference evidence="3" key="1">
    <citation type="submission" date="2019-02" db="EMBL/GenBank/DDBJ databases">
        <authorList>
            <person name="Gruber-Vodicka R. H."/>
            <person name="Seah K. B. B."/>
        </authorList>
    </citation>
    <scope>NUCLEOTIDE SEQUENCE</scope>
    <source>
        <strain evidence="3">BECK_BZ126</strain>
    </source>
</reference>
<accession>A0A451AFB1</accession>
<protein>
    <submittedName>
        <fullName evidence="3">ABC transporter</fullName>
    </submittedName>
</protein>